<keyword evidence="2" id="KW-1185">Reference proteome</keyword>
<gene>
    <name evidence="1" type="ORF">PVAP13_9NG217900</name>
</gene>
<organism evidence="1 2">
    <name type="scientific">Panicum virgatum</name>
    <name type="common">Blackwell switchgrass</name>
    <dbReference type="NCBI Taxonomy" id="38727"/>
    <lineage>
        <taxon>Eukaryota</taxon>
        <taxon>Viridiplantae</taxon>
        <taxon>Streptophyta</taxon>
        <taxon>Embryophyta</taxon>
        <taxon>Tracheophyta</taxon>
        <taxon>Spermatophyta</taxon>
        <taxon>Magnoliopsida</taxon>
        <taxon>Liliopsida</taxon>
        <taxon>Poales</taxon>
        <taxon>Poaceae</taxon>
        <taxon>PACMAD clade</taxon>
        <taxon>Panicoideae</taxon>
        <taxon>Panicodae</taxon>
        <taxon>Paniceae</taxon>
        <taxon>Panicinae</taxon>
        <taxon>Panicum</taxon>
        <taxon>Panicum sect. Hiantes</taxon>
    </lineage>
</organism>
<evidence type="ECO:0000313" key="1">
    <source>
        <dbReference type="EMBL" id="KAG2536758.1"/>
    </source>
</evidence>
<accession>A0A8T0MJ07</accession>
<dbReference type="Proteomes" id="UP000823388">
    <property type="component" value="Chromosome 9N"/>
</dbReference>
<evidence type="ECO:0000313" key="2">
    <source>
        <dbReference type="Proteomes" id="UP000823388"/>
    </source>
</evidence>
<sequence length="219" mass="24866">MQTVVGGIVKAFQFDYKRGDSIVDGTFWFHLGDNNDIVPHDATFIILESSQEETCYNVVEKTSQLDHEAVLEVYFTAYCPKIGKWVLAYERFSSSLCEQIENHPDQVISFFEDAEMLQLSTFWRRTVRNLIRMLALARAQGVAIGALGHKESYVIVPSGEIKISGIGLYRSTGMVSHANDLYDLRNFFWSTPFFNASLSEEWIGFDLLLRSGLMSQPPT</sequence>
<name>A0A8T0MJ07_PANVG</name>
<reference evidence="1 2" key="1">
    <citation type="submission" date="2020-05" db="EMBL/GenBank/DDBJ databases">
        <title>WGS assembly of Panicum virgatum.</title>
        <authorList>
            <person name="Lovell J.T."/>
            <person name="Jenkins J."/>
            <person name="Shu S."/>
            <person name="Juenger T.E."/>
            <person name="Schmutz J."/>
        </authorList>
    </citation>
    <scope>NUCLEOTIDE SEQUENCE [LARGE SCALE GENOMIC DNA]</scope>
    <source>
        <strain evidence="2">cv. AP13</strain>
    </source>
</reference>
<dbReference type="EMBL" id="CM029054">
    <property type="protein sequence ID" value="KAG2536758.1"/>
    <property type="molecule type" value="Genomic_DNA"/>
</dbReference>
<proteinExistence type="predicted"/>
<dbReference type="AlphaFoldDB" id="A0A8T0MJ07"/>
<comment type="caution">
    <text evidence="1">The sequence shown here is derived from an EMBL/GenBank/DDBJ whole genome shotgun (WGS) entry which is preliminary data.</text>
</comment>
<protein>
    <submittedName>
        <fullName evidence="1">Uncharacterized protein</fullName>
    </submittedName>
</protein>